<gene>
    <name evidence="5" type="ORF">BDV24DRAFT_142379</name>
</gene>
<evidence type="ECO:0000256" key="2">
    <source>
        <dbReference type="ARBA" id="ARBA00022857"/>
    </source>
</evidence>
<dbReference type="GO" id="GO:0000166">
    <property type="term" value="F:nucleotide binding"/>
    <property type="evidence" value="ECO:0007669"/>
    <property type="project" value="UniProtKB-KW"/>
</dbReference>
<dbReference type="OrthoDB" id="9992527at2759"/>
<evidence type="ECO:0000259" key="4">
    <source>
        <dbReference type="Pfam" id="PF00107"/>
    </source>
</evidence>
<keyword evidence="2" id="KW-0521">NADP</keyword>
<evidence type="ECO:0000313" key="5">
    <source>
        <dbReference type="EMBL" id="KAE8336240.1"/>
    </source>
</evidence>
<proteinExistence type="predicted"/>
<keyword evidence="3" id="KW-0560">Oxidoreductase</keyword>
<accession>A0A5N6XXB0</accession>
<organism evidence="5">
    <name type="scientific">Aspergillus arachidicola</name>
    <dbReference type="NCBI Taxonomy" id="656916"/>
    <lineage>
        <taxon>Eukaryota</taxon>
        <taxon>Fungi</taxon>
        <taxon>Dikarya</taxon>
        <taxon>Ascomycota</taxon>
        <taxon>Pezizomycotina</taxon>
        <taxon>Eurotiomycetes</taxon>
        <taxon>Eurotiomycetidae</taxon>
        <taxon>Eurotiales</taxon>
        <taxon>Aspergillaceae</taxon>
        <taxon>Aspergillus</taxon>
        <taxon>Aspergillus subgen. Circumdati</taxon>
    </lineage>
</organism>
<dbReference type="GO" id="GO:0016651">
    <property type="term" value="F:oxidoreductase activity, acting on NAD(P)H"/>
    <property type="evidence" value="ECO:0007669"/>
    <property type="project" value="InterPro"/>
</dbReference>
<dbReference type="Proteomes" id="UP000325558">
    <property type="component" value="Unassembled WGS sequence"/>
</dbReference>
<dbReference type="AlphaFoldDB" id="A0A5N6XXB0"/>
<dbReference type="InterPro" id="IPR013149">
    <property type="entry name" value="ADH-like_C"/>
</dbReference>
<dbReference type="PANTHER" id="PTHR45348">
    <property type="entry name" value="HYPOTHETICAL OXIDOREDUCTASE (EUROFUNG)"/>
    <property type="match status" value="1"/>
</dbReference>
<dbReference type="PANTHER" id="PTHR45348:SF2">
    <property type="entry name" value="ZINC-TYPE ALCOHOL DEHYDROGENASE-LIKE PROTEIN C2E1P3.01"/>
    <property type="match status" value="1"/>
</dbReference>
<dbReference type="Gene3D" id="3.40.50.720">
    <property type="entry name" value="NAD(P)-binding Rossmann-like Domain"/>
    <property type="match status" value="1"/>
</dbReference>
<sequence>MLVQFLSLQPLRGSHYSPQIVSISIVQTPRVQVCWYGEVAVRLPLSLQRFRLSNVIWCETASAGLYSIQIASLYGFDVITTCSPHNAELVRSYGAKYVFDYKDEKVAEEIRKVAPNIYHVLTLLEIKVHR</sequence>
<name>A0A5N6XXB0_9EURO</name>
<dbReference type="InterPro" id="IPR036291">
    <property type="entry name" value="NAD(P)-bd_dom_sf"/>
</dbReference>
<dbReference type="InterPro" id="IPR047122">
    <property type="entry name" value="Trans-enoyl_RdTase-like"/>
</dbReference>
<dbReference type="SUPFAM" id="SSF51735">
    <property type="entry name" value="NAD(P)-binding Rossmann-fold domains"/>
    <property type="match status" value="1"/>
</dbReference>
<evidence type="ECO:0000256" key="3">
    <source>
        <dbReference type="ARBA" id="ARBA00023002"/>
    </source>
</evidence>
<evidence type="ECO:0000256" key="1">
    <source>
        <dbReference type="ARBA" id="ARBA00022741"/>
    </source>
</evidence>
<keyword evidence="1" id="KW-0547">Nucleotide-binding</keyword>
<reference evidence="5" key="1">
    <citation type="submission" date="2019-04" db="EMBL/GenBank/DDBJ databases">
        <title>Friends and foes A comparative genomics study of 23 Aspergillus species from section Flavi.</title>
        <authorList>
            <consortium name="DOE Joint Genome Institute"/>
            <person name="Kjaerbolling I."/>
            <person name="Vesth T."/>
            <person name="Frisvad J.C."/>
            <person name="Nybo J.L."/>
            <person name="Theobald S."/>
            <person name="Kildgaard S."/>
            <person name="Isbrandt T."/>
            <person name="Kuo A."/>
            <person name="Sato A."/>
            <person name="Lyhne E.K."/>
            <person name="Kogle M.E."/>
            <person name="Wiebenga A."/>
            <person name="Kun R.S."/>
            <person name="Lubbers R.J."/>
            <person name="Makela M.R."/>
            <person name="Barry K."/>
            <person name="Chovatia M."/>
            <person name="Clum A."/>
            <person name="Daum C."/>
            <person name="Haridas S."/>
            <person name="He G."/>
            <person name="LaButti K."/>
            <person name="Lipzen A."/>
            <person name="Mondo S."/>
            <person name="Riley R."/>
            <person name="Salamov A."/>
            <person name="Simmons B.A."/>
            <person name="Magnuson J.K."/>
            <person name="Henrissat B."/>
            <person name="Mortensen U.H."/>
            <person name="Larsen T.O."/>
            <person name="Devries R.P."/>
            <person name="Grigoriev I.V."/>
            <person name="Machida M."/>
            <person name="Baker S.E."/>
            <person name="Andersen M.R."/>
        </authorList>
    </citation>
    <scope>NUCLEOTIDE SEQUENCE</scope>
    <source>
        <strain evidence="5">CBS 117612</strain>
    </source>
</reference>
<dbReference type="EMBL" id="ML737199">
    <property type="protein sequence ID" value="KAE8336240.1"/>
    <property type="molecule type" value="Genomic_DNA"/>
</dbReference>
<dbReference type="Pfam" id="PF00107">
    <property type="entry name" value="ADH_zinc_N"/>
    <property type="match status" value="1"/>
</dbReference>
<feature type="domain" description="Alcohol dehydrogenase-like C-terminal" evidence="4">
    <location>
        <begin position="64"/>
        <end position="115"/>
    </location>
</feature>
<protein>
    <recommendedName>
        <fullName evidence="4">Alcohol dehydrogenase-like C-terminal domain-containing protein</fullName>
    </recommendedName>
</protein>